<reference evidence="2 3" key="1">
    <citation type="submission" date="2007-04" db="EMBL/GenBank/DDBJ databases">
        <authorList>
            <person name="Fulton L."/>
            <person name="Clifton S."/>
            <person name="Fulton B."/>
            <person name="Xu J."/>
            <person name="Minx P."/>
            <person name="Pepin K.H."/>
            <person name="Johnson M."/>
            <person name="Thiruvilangam P."/>
            <person name="Bhonagiri V."/>
            <person name="Nash W.E."/>
            <person name="Mardis E.R."/>
            <person name="Wilson R.K."/>
        </authorList>
    </citation>
    <scope>NUCLEOTIDE SEQUENCE [LARGE SCALE GENOMIC DNA]</scope>
    <source>
        <strain evidence="2 3">ATCC 29799</strain>
    </source>
</reference>
<keyword evidence="3" id="KW-1185">Reference proteome</keyword>
<name>A6NU56_9FIRM</name>
<sequence>MGHEIYPLSKWLSKSSPKQQETPEWFDNRSNHSGVF</sequence>
<accession>A6NU56</accession>
<dbReference type="AlphaFoldDB" id="A6NU56"/>
<evidence type="ECO:0000256" key="1">
    <source>
        <dbReference type="SAM" id="MobiDB-lite"/>
    </source>
</evidence>
<gene>
    <name evidence="2" type="ORF">BACCAP_01738</name>
</gene>
<dbReference type="Proteomes" id="UP000003639">
    <property type="component" value="Unassembled WGS sequence"/>
</dbReference>
<evidence type="ECO:0000313" key="3">
    <source>
        <dbReference type="Proteomes" id="UP000003639"/>
    </source>
</evidence>
<protein>
    <submittedName>
        <fullName evidence="2">Uncharacterized protein</fullName>
    </submittedName>
</protein>
<dbReference type="EMBL" id="AAXG02000011">
    <property type="protein sequence ID" value="EDN00403.1"/>
    <property type="molecule type" value="Genomic_DNA"/>
</dbReference>
<comment type="caution">
    <text evidence="2">The sequence shown here is derived from an EMBL/GenBank/DDBJ whole genome shotgun (WGS) entry which is preliminary data.</text>
</comment>
<feature type="region of interest" description="Disordered" evidence="1">
    <location>
        <begin position="1"/>
        <end position="36"/>
    </location>
</feature>
<proteinExistence type="predicted"/>
<reference evidence="2 3" key="2">
    <citation type="submission" date="2007-06" db="EMBL/GenBank/DDBJ databases">
        <title>Draft genome sequence of Pseudoflavonifractor capillosus ATCC 29799.</title>
        <authorList>
            <person name="Sudarsanam P."/>
            <person name="Ley R."/>
            <person name="Guruge J."/>
            <person name="Turnbaugh P.J."/>
            <person name="Mahowald M."/>
            <person name="Liep D."/>
            <person name="Gordon J."/>
        </authorList>
    </citation>
    <scope>NUCLEOTIDE SEQUENCE [LARGE SCALE GENOMIC DNA]</scope>
    <source>
        <strain evidence="2 3">ATCC 29799</strain>
    </source>
</reference>
<organism evidence="2 3">
    <name type="scientific">Pseudoflavonifractor capillosus ATCC 29799</name>
    <dbReference type="NCBI Taxonomy" id="411467"/>
    <lineage>
        <taxon>Bacteria</taxon>
        <taxon>Bacillati</taxon>
        <taxon>Bacillota</taxon>
        <taxon>Clostridia</taxon>
        <taxon>Eubacteriales</taxon>
        <taxon>Oscillospiraceae</taxon>
        <taxon>Pseudoflavonifractor</taxon>
    </lineage>
</organism>
<evidence type="ECO:0000313" key="2">
    <source>
        <dbReference type="EMBL" id="EDN00403.1"/>
    </source>
</evidence>
<feature type="compositionally biased region" description="Low complexity" evidence="1">
    <location>
        <begin position="7"/>
        <end position="18"/>
    </location>
</feature>